<keyword evidence="3 8" id="KW-0808">Transferase</keyword>
<proteinExistence type="inferred from homology"/>
<evidence type="ECO:0000313" key="15">
    <source>
        <dbReference type="EMBL" id="TFK52319.1"/>
    </source>
</evidence>
<feature type="binding site" evidence="10">
    <location>
        <position position="262"/>
    </location>
    <ligand>
        <name>NAD(+)</name>
        <dbReference type="ChEBI" id="CHEBI:57540"/>
    </ligand>
</feature>
<evidence type="ECO:0000256" key="3">
    <source>
        <dbReference type="ARBA" id="ARBA00022679"/>
    </source>
</evidence>
<dbReference type="SUPFAM" id="SSF52467">
    <property type="entry name" value="DHS-like NAD/FAD-binding domain"/>
    <property type="match status" value="1"/>
</dbReference>
<evidence type="ECO:0000256" key="8">
    <source>
        <dbReference type="PIRNR" id="PIRNR037938"/>
    </source>
</evidence>
<protein>
    <recommendedName>
        <fullName evidence="8">NAD-dependent protein deacetylase</fullName>
        <ecNumber evidence="8">2.3.1.286</ecNumber>
    </recommendedName>
</protein>
<feature type="binding site" evidence="11 12">
    <location>
        <position position="181"/>
    </location>
    <ligand>
        <name>Zn(2+)</name>
        <dbReference type="ChEBI" id="CHEBI:29105"/>
    </ligand>
</feature>
<dbReference type="GO" id="GO:0005739">
    <property type="term" value="C:mitochondrion"/>
    <property type="evidence" value="ECO:0007669"/>
    <property type="project" value="UniProtKB-SubCell"/>
</dbReference>
<feature type="binding site" evidence="10">
    <location>
        <begin position="126"/>
        <end position="129"/>
    </location>
    <ligand>
        <name>NAD(+)</name>
        <dbReference type="ChEBI" id="CHEBI:57540"/>
    </ligand>
</feature>
<dbReference type="PANTHER" id="PTHR11085:SF6">
    <property type="entry name" value="NAD-DEPENDENT PROTEIN DEACETYLASE SIRTUIN-2"/>
    <property type="match status" value="1"/>
</dbReference>
<feature type="binding site" evidence="10">
    <location>
        <begin position="242"/>
        <end position="244"/>
    </location>
    <ligand>
        <name>NAD(+)</name>
        <dbReference type="ChEBI" id="CHEBI:57540"/>
    </ligand>
</feature>
<keyword evidence="16" id="KW-1185">Reference proteome</keyword>
<dbReference type="GO" id="GO:0017136">
    <property type="term" value="F:histone deacetylase activity, NAD-dependent"/>
    <property type="evidence" value="ECO:0007669"/>
    <property type="project" value="InterPro"/>
</dbReference>
<evidence type="ECO:0000256" key="7">
    <source>
        <dbReference type="ARBA" id="ARBA00023128"/>
    </source>
</evidence>
<gene>
    <name evidence="15" type="ORF">OE88DRAFT_1807253</name>
</gene>
<evidence type="ECO:0000256" key="10">
    <source>
        <dbReference type="PIRSR" id="PIRSR037938-2"/>
    </source>
</evidence>
<evidence type="ECO:0000256" key="1">
    <source>
        <dbReference type="ARBA" id="ARBA00004173"/>
    </source>
</evidence>
<feature type="region of interest" description="Disordered" evidence="13">
    <location>
        <begin position="311"/>
        <end position="388"/>
    </location>
</feature>
<dbReference type="GO" id="GO:0005634">
    <property type="term" value="C:nucleus"/>
    <property type="evidence" value="ECO:0007669"/>
    <property type="project" value="TreeGrafter"/>
</dbReference>
<feature type="binding site" evidence="10">
    <location>
        <begin position="218"/>
        <end position="219"/>
    </location>
    <ligand>
        <name>NAD(+)</name>
        <dbReference type="ChEBI" id="CHEBI:57540"/>
    </ligand>
</feature>
<sequence>MFNFFRQNQKYEGNPTVLEARDLPSIAKYMKSDACKRVFIMNGAGISTSSGIPDFRSPDTGLYANLARLRLPYPEAVFEITFFRNNPKPFYMLAKELYPGNFRPTPAHSFLKVLDNHKLLTKCFTQNIDTLERRAGLSDDKIVEAHGSYASQRCIDCKRPYDAAKLKEKLFKEEVAHCENCKGLIKPDIVFFGESLPPLFHRSIPSLKSADLLIVMGTSLVVQPFASLVDLVPEDCPRLLINLEHVGDFGSRPNDVVHLGKCDDGVRELCRLLGWEEELEREWEKTKDTLERVSEDAPVSEKDKKKAEKEARAAKFREEVDKSEAELAEKETLKDEVDELTKEVEAGLAISDKDDSKANAPVPGDHPEPHSVKTEDSGEDPKGPDGKL</sequence>
<dbReference type="Gene3D" id="3.30.1600.10">
    <property type="entry name" value="SIR2/SIRT2 'Small Domain"/>
    <property type="match status" value="1"/>
</dbReference>
<organism evidence="15 16">
    <name type="scientific">Heliocybe sulcata</name>
    <dbReference type="NCBI Taxonomy" id="5364"/>
    <lineage>
        <taxon>Eukaryota</taxon>
        <taxon>Fungi</taxon>
        <taxon>Dikarya</taxon>
        <taxon>Basidiomycota</taxon>
        <taxon>Agaricomycotina</taxon>
        <taxon>Agaricomycetes</taxon>
        <taxon>Gloeophyllales</taxon>
        <taxon>Gloeophyllaceae</taxon>
        <taxon>Heliocybe</taxon>
    </lineage>
</organism>
<feature type="compositionally biased region" description="Basic and acidic residues" evidence="13">
    <location>
        <begin position="311"/>
        <end position="357"/>
    </location>
</feature>
<feature type="binding site" evidence="10">
    <location>
        <begin position="54"/>
        <end position="56"/>
    </location>
    <ligand>
        <name>NAD(+)</name>
        <dbReference type="ChEBI" id="CHEBI:57540"/>
    </ligand>
</feature>
<evidence type="ECO:0000256" key="11">
    <source>
        <dbReference type="PIRSR" id="PIRSR037938-3"/>
    </source>
</evidence>
<keyword evidence="4 8" id="KW-0479">Metal-binding</keyword>
<dbReference type="Pfam" id="PF02146">
    <property type="entry name" value="SIR2"/>
    <property type="match status" value="1"/>
</dbReference>
<dbReference type="CDD" id="cd01408">
    <property type="entry name" value="SIRT1"/>
    <property type="match status" value="1"/>
</dbReference>
<evidence type="ECO:0000256" key="6">
    <source>
        <dbReference type="ARBA" id="ARBA00023027"/>
    </source>
</evidence>
<feature type="compositionally biased region" description="Basic and acidic residues" evidence="13">
    <location>
        <begin position="365"/>
        <end position="388"/>
    </location>
</feature>
<evidence type="ECO:0000256" key="13">
    <source>
        <dbReference type="SAM" id="MobiDB-lite"/>
    </source>
</evidence>
<dbReference type="InterPro" id="IPR050134">
    <property type="entry name" value="NAD-dep_sirtuin_deacylases"/>
</dbReference>
<evidence type="ECO:0000256" key="5">
    <source>
        <dbReference type="ARBA" id="ARBA00022833"/>
    </source>
</evidence>
<dbReference type="PROSITE" id="PS50305">
    <property type="entry name" value="SIRTUIN"/>
    <property type="match status" value="1"/>
</dbReference>
<dbReference type="PANTHER" id="PTHR11085">
    <property type="entry name" value="NAD-DEPENDENT PROTEIN DEACYLASE SIRTUIN-5, MITOCHONDRIAL-RELATED"/>
    <property type="match status" value="1"/>
</dbReference>
<comment type="similarity">
    <text evidence="2 8">Belongs to the sirtuin family. Class I subfamily.</text>
</comment>
<accession>A0A5C3N3J3</accession>
<evidence type="ECO:0000256" key="9">
    <source>
        <dbReference type="PIRSR" id="PIRSR037938-1"/>
    </source>
</evidence>
<feature type="binding site" evidence="11 12">
    <location>
        <position position="154"/>
    </location>
    <ligand>
        <name>Zn(2+)</name>
        <dbReference type="ChEBI" id="CHEBI:29105"/>
    </ligand>
</feature>
<feature type="binding site" evidence="10">
    <location>
        <begin position="44"/>
        <end position="48"/>
    </location>
    <ligand>
        <name>NAD(+)</name>
        <dbReference type="ChEBI" id="CHEBI:57540"/>
    </ligand>
</feature>
<dbReference type="InterPro" id="IPR026591">
    <property type="entry name" value="Sirtuin_cat_small_dom_sf"/>
</dbReference>
<evidence type="ECO:0000256" key="2">
    <source>
        <dbReference type="ARBA" id="ARBA00006924"/>
    </source>
</evidence>
<dbReference type="GO" id="GO:0008270">
    <property type="term" value="F:zinc ion binding"/>
    <property type="evidence" value="ECO:0007669"/>
    <property type="project" value="UniProtKB-UniRule"/>
</dbReference>
<dbReference type="STRING" id="5364.A0A5C3N3J3"/>
<dbReference type="EC" id="2.3.1.286" evidence="8"/>
<keyword evidence="6 8" id="KW-0520">NAD</keyword>
<comment type="cofactor">
    <cofactor evidence="11">
        <name>Zn(2+)</name>
        <dbReference type="ChEBI" id="CHEBI:29105"/>
    </cofactor>
    <text evidence="11">Binds 1 zinc ion per subunit.</text>
</comment>
<keyword evidence="5 8" id="KW-0862">Zinc</keyword>
<keyword evidence="7" id="KW-0496">Mitochondrion</keyword>
<feature type="binding site" evidence="11 12">
    <location>
        <position position="157"/>
    </location>
    <ligand>
        <name>Zn(2+)</name>
        <dbReference type="ChEBI" id="CHEBI:29105"/>
    </ligand>
</feature>
<dbReference type="AlphaFoldDB" id="A0A5C3N3J3"/>
<dbReference type="InterPro" id="IPR026590">
    <property type="entry name" value="Ssirtuin_cat_dom"/>
</dbReference>
<dbReference type="Proteomes" id="UP000305948">
    <property type="component" value="Unassembled WGS sequence"/>
</dbReference>
<evidence type="ECO:0000256" key="4">
    <source>
        <dbReference type="ARBA" id="ARBA00022723"/>
    </source>
</evidence>
<evidence type="ECO:0000313" key="16">
    <source>
        <dbReference type="Proteomes" id="UP000305948"/>
    </source>
</evidence>
<comment type="catalytic activity">
    <reaction evidence="8">
        <text>N(6)-acetyl-L-lysyl-[protein] + NAD(+) + H2O = 2''-O-acetyl-ADP-D-ribose + nicotinamide + L-lysyl-[protein]</text>
        <dbReference type="Rhea" id="RHEA:43636"/>
        <dbReference type="Rhea" id="RHEA-COMP:9752"/>
        <dbReference type="Rhea" id="RHEA-COMP:10731"/>
        <dbReference type="ChEBI" id="CHEBI:15377"/>
        <dbReference type="ChEBI" id="CHEBI:17154"/>
        <dbReference type="ChEBI" id="CHEBI:29969"/>
        <dbReference type="ChEBI" id="CHEBI:57540"/>
        <dbReference type="ChEBI" id="CHEBI:61930"/>
        <dbReference type="ChEBI" id="CHEBI:83767"/>
        <dbReference type="EC" id="2.3.1.286"/>
    </reaction>
</comment>
<evidence type="ECO:0000259" key="14">
    <source>
        <dbReference type="PROSITE" id="PS50305"/>
    </source>
</evidence>
<feature type="domain" description="Deacetylase sirtuin-type" evidence="14">
    <location>
        <begin position="16"/>
        <end position="276"/>
    </location>
</feature>
<dbReference type="EMBL" id="ML213509">
    <property type="protein sequence ID" value="TFK52319.1"/>
    <property type="molecule type" value="Genomic_DNA"/>
</dbReference>
<dbReference type="OrthoDB" id="420264at2759"/>
<dbReference type="InterPro" id="IPR029035">
    <property type="entry name" value="DHS-like_NAD/FAD-binding_dom"/>
</dbReference>
<dbReference type="Gene3D" id="3.40.50.1220">
    <property type="entry name" value="TPP-binding domain"/>
    <property type="match status" value="1"/>
</dbReference>
<reference evidence="15 16" key="1">
    <citation type="journal article" date="2019" name="Nat. Ecol. Evol.">
        <title>Megaphylogeny resolves global patterns of mushroom evolution.</title>
        <authorList>
            <person name="Varga T."/>
            <person name="Krizsan K."/>
            <person name="Foldi C."/>
            <person name="Dima B."/>
            <person name="Sanchez-Garcia M."/>
            <person name="Sanchez-Ramirez S."/>
            <person name="Szollosi G.J."/>
            <person name="Szarkandi J.G."/>
            <person name="Papp V."/>
            <person name="Albert L."/>
            <person name="Andreopoulos W."/>
            <person name="Angelini C."/>
            <person name="Antonin V."/>
            <person name="Barry K.W."/>
            <person name="Bougher N.L."/>
            <person name="Buchanan P."/>
            <person name="Buyck B."/>
            <person name="Bense V."/>
            <person name="Catcheside P."/>
            <person name="Chovatia M."/>
            <person name="Cooper J."/>
            <person name="Damon W."/>
            <person name="Desjardin D."/>
            <person name="Finy P."/>
            <person name="Geml J."/>
            <person name="Haridas S."/>
            <person name="Hughes K."/>
            <person name="Justo A."/>
            <person name="Karasinski D."/>
            <person name="Kautmanova I."/>
            <person name="Kiss B."/>
            <person name="Kocsube S."/>
            <person name="Kotiranta H."/>
            <person name="LaButti K.M."/>
            <person name="Lechner B.E."/>
            <person name="Liimatainen K."/>
            <person name="Lipzen A."/>
            <person name="Lukacs Z."/>
            <person name="Mihaltcheva S."/>
            <person name="Morgado L.N."/>
            <person name="Niskanen T."/>
            <person name="Noordeloos M.E."/>
            <person name="Ohm R.A."/>
            <person name="Ortiz-Santana B."/>
            <person name="Ovrebo C."/>
            <person name="Racz N."/>
            <person name="Riley R."/>
            <person name="Savchenko A."/>
            <person name="Shiryaev A."/>
            <person name="Soop K."/>
            <person name="Spirin V."/>
            <person name="Szebenyi C."/>
            <person name="Tomsovsky M."/>
            <person name="Tulloss R.E."/>
            <person name="Uehling J."/>
            <person name="Grigoriev I.V."/>
            <person name="Vagvolgyi C."/>
            <person name="Papp T."/>
            <person name="Martin F.M."/>
            <person name="Miettinen O."/>
            <person name="Hibbett D.S."/>
            <person name="Nagy L.G."/>
        </authorList>
    </citation>
    <scope>NUCLEOTIDE SEQUENCE [LARGE SCALE GENOMIC DNA]</scope>
    <source>
        <strain evidence="15 16">OMC1185</strain>
    </source>
</reference>
<dbReference type="GO" id="GO:0070403">
    <property type="term" value="F:NAD+ binding"/>
    <property type="evidence" value="ECO:0007669"/>
    <property type="project" value="UniProtKB-UniRule"/>
</dbReference>
<name>A0A5C3N3J3_9AGAM</name>
<evidence type="ECO:0000256" key="12">
    <source>
        <dbReference type="PROSITE-ProRule" id="PRU00236"/>
    </source>
</evidence>
<dbReference type="InterPro" id="IPR017328">
    <property type="entry name" value="Sirtuin_class_I"/>
</dbReference>
<feature type="binding site" evidence="11 12">
    <location>
        <position position="178"/>
    </location>
    <ligand>
        <name>Zn(2+)</name>
        <dbReference type="ChEBI" id="CHEBI:29105"/>
    </ligand>
</feature>
<feature type="active site" description="Proton acceptor" evidence="9 12">
    <location>
        <position position="146"/>
    </location>
</feature>
<dbReference type="InterPro" id="IPR003000">
    <property type="entry name" value="Sirtuin"/>
</dbReference>
<dbReference type="PIRSF" id="PIRSF037938">
    <property type="entry name" value="SIR2_euk"/>
    <property type="match status" value="1"/>
</dbReference>
<comment type="subcellular location">
    <subcellularLocation>
        <location evidence="1">Mitochondrion</location>
    </subcellularLocation>
</comment>